<evidence type="ECO:0008006" key="5">
    <source>
        <dbReference type="Google" id="ProtNLM"/>
    </source>
</evidence>
<dbReference type="AlphaFoldDB" id="A0A966HQ30"/>
<reference evidence="3" key="1">
    <citation type="submission" date="2018-10" db="EMBL/GenBank/DDBJ databases">
        <title>Iterative Subtractive Binning of Freshwater Chronoseries Metagenomes Recovers Nearly Complete Genomes from over Four Hundred Novel Species.</title>
        <authorList>
            <person name="Rodriguez-R L.M."/>
            <person name="Tsementzi D."/>
            <person name="Luo C."/>
            <person name="Konstantinidis K.T."/>
        </authorList>
    </citation>
    <scope>NUCLEOTIDE SEQUENCE</scope>
    <source>
        <strain evidence="2">WB7_6_001</strain>
        <strain evidence="3">WB8_2A_004</strain>
    </source>
</reference>
<dbReference type="EMBL" id="RGOB01000044">
    <property type="protein sequence ID" value="NCU53095.1"/>
    <property type="molecule type" value="Genomic_DNA"/>
</dbReference>
<keyword evidence="1" id="KW-0812">Transmembrane</keyword>
<evidence type="ECO:0000313" key="4">
    <source>
        <dbReference type="Proteomes" id="UP000747791"/>
    </source>
</evidence>
<dbReference type="Proteomes" id="UP000713222">
    <property type="component" value="Unassembled WGS sequence"/>
</dbReference>
<organism evidence="3 4">
    <name type="scientific">Candidatus Fonsibacter lacus</name>
    <dbReference type="NCBI Taxonomy" id="2576439"/>
    <lineage>
        <taxon>Bacteria</taxon>
        <taxon>Pseudomonadati</taxon>
        <taxon>Pseudomonadota</taxon>
        <taxon>Alphaproteobacteria</taxon>
        <taxon>Candidatus Pelagibacterales</taxon>
        <taxon>Candidatus Pelagibacterales incertae sedis</taxon>
        <taxon>Candidatus Fonsibacter</taxon>
    </lineage>
</organism>
<accession>A0A966HQ30</accession>
<keyword evidence="1" id="KW-1133">Transmembrane helix</keyword>
<evidence type="ECO:0000313" key="3">
    <source>
        <dbReference type="EMBL" id="NCU53095.1"/>
    </source>
</evidence>
<evidence type="ECO:0000313" key="2">
    <source>
        <dbReference type="EMBL" id="NBN87564.1"/>
    </source>
</evidence>
<feature type="transmembrane region" description="Helical" evidence="1">
    <location>
        <begin position="6"/>
        <end position="39"/>
    </location>
</feature>
<evidence type="ECO:0000256" key="1">
    <source>
        <dbReference type="SAM" id="Phobius"/>
    </source>
</evidence>
<keyword evidence="1" id="KW-0472">Membrane</keyword>
<comment type="caution">
    <text evidence="3">The sequence shown here is derived from an EMBL/GenBank/DDBJ whole genome shotgun (WGS) entry which is preliminary data.</text>
</comment>
<proteinExistence type="predicted"/>
<gene>
    <name evidence="2" type="ORF">EBV32_00500</name>
    <name evidence="3" type="ORF">EBX74_02160</name>
</gene>
<dbReference type="Proteomes" id="UP000747791">
    <property type="component" value="Unassembled WGS sequence"/>
</dbReference>
<sequence length="119" mass="14050">MKNPFILITGAIILLFILGTKAFWPILVLTISIYLLIFISNYLKKFETGDQDQTSKDFWKYSYDIRKFKKSIWEPKESLKITNKKIFKDRLVNCYWILVIIIFFVGCYLFTGIGDFILG</sequence>
<name>A0A966HQ30_9PROT</name>
<dbReference type="EMBL" id="RGET01000003">
    <property type="protein sequence ID" value="NBN87564.1"/>
    <property type="molecule type" value="Genomic_DNA"/>
</dbReference>
<feature type="transmembrane region" description="Helical" evidence="1">
    <location>
        <begin position="94"/>
        <end position="118"/>
    </location>
</feature>
<protein>
    <recommendedName>
        <fullName evidence="5">DUF3899 domain-containing protein</fullName>
    </recommendedName>
</protein>